<protein>
    <recommendedName>
        <fullName evidence="3">Glucosamine-6-phosphate deaminase</fullName>
    </recommendedName>
</protein>
<accession>A0ABM6UZS4</accession>
<organism evidence="1 2">
    <name type="scientific">Yersinia massiliensis</name>
    <dbReference type="NCBI Taxonomy" id="419257"/>
    <lineage>
        <taxon>Bacteria</taxon>
        <taxon>Pseudomonadati</taxon>
        <taxon>Pseudomonadota</taxon>
        <taxon>Gammaproteobacteria</taxon>
        <taxon>Enterobacterales</taxon>
        <taxon>Yersiniaceae</taxon>
        <taxon>Yersinia</taxon>
    </lineage>
</organism>
<reference evidence="2" key="1">
    <citation type="journal article" date="2018" name="Genome Announc.">
        <title>First complete genome sequence of Yersinia massiliensis.</title>
        <authorList>
            <person name="Thomas M.C."/>
            <person name="Arling V."/>
            <person name="Goji N."/>
            <person name="Janzen T.W."/>
            <person name="Duceppe M.-O."/>
            <person name="Mathews A."/>
            <person name="Carrillo C."/>
            <person name="Amoako K."/>
        </authorList>
    </citation>
    <scope>NUCLEOTIDE SEQUENCE [LARGE SCALE GENOMIC DNA]</scope>
    <source>
        <strain evidence="2">GTA</strain>
    </source>
</reference>
<evidence type="ECO:0000313" key="1">
    <source>
        <dbReference type="EMBL" id="AVX40543.1"/>
    </source>
</evidence>
<gene>
    <name evidence="1" type="ORF">DA391_20075</name>
</gene>
<evidence type="ECO:0008006" key="3">
    <source>
        <dbReference type="Google" id="ProtNLM"/>
    </source>
</evidence>
<dbReference type="Proteomes" id="UP000240908">
    <property type="component" value="Chromosome"/>
</dbReference>
<proteinExistence type="predicted"/>
<evidence type="ECO:0000313" key="2">
    <source>
        <dbReference type="Proteomes" id="UP000240908"/>
    </source>
</evidence>
<sequence>MSCGTKHQPVEADAPRDKCAHFREINGIAATFQYLQKNYNPAALSSLWPSTGKYRSSVDKPRFVF</sequence>
<name>A0ABM6UZS4_9GAMM</name>
<keyword evidence="2" id="KW-1185">Reference proteome</keyword>
<dbReference type="EMBL" id="CP028487">
    <property type="protein sequence ID" value="AVX40543.1"/>
    <property type="molecule type" value="Genomic_DNA"/>
</dbReference>